<dbReference type="EMBL" id="DWUS01000089">
    <property type="protein sequence ID" value="HJD50962.1"/>
    <property type="molecule type" value="Genomic_DNA"/>
</dbReference>
<accession>A0A9D2ZSJ3</accession>
<evidence type="ECO:0000313" key="2">
    <source>
        <dbReference type="Proteomes" id="UP000823908"/>
    </source>
</evidence>
<proteinExistence type="predicted"/>
<reference evidence="1" key="1">
    <citation type="journal article" date="2021" name="PeerJ">
        <title>Extensive microbial diversity within the chicken gut microbiome revealed by metagenomics and culture.</title>
        <authorList>
            <person name="Gilroy R."/>
            <person name="Ravi A."/>
            <person name="Getino M."/>
            <person name="Pursley I."/>
            <person name="Horton D.L."/>
            <person name="Alikhan N.F."/>
            <person name="Baker D."/>
            <person name="Gharbi K."/>
            <person name="Hall N."/>
            <person name="Watson M."/>
            <person name="Adriaenssens E.M."/>
            <person name="Foster-Nyarko E."/>
            <person name="Jarju S."/>
            <person name="Secka A."/>
            <person name="Antonio M."/>
            <person name="Oren A."/>
            <person name="Chaudhuri R.R."/>
            <person name="La Ragione R."/>
            <person name="Hildebrand F."/>
            <person name="Pallen M.J."/>
        </authorList>
    </citation>
    <scope>NUCLEOTIDE SEQUENCE</scope>
    <source>
        <strain evidence="1">ChiHjej10B9-4811</strain>
    </source>
</reference>
<sequence length="80" mass="8928">MSSETTEPSEGLSELEVAILNLEKKRFKYQGSKEQAITRTLGLTPVAYYQQLNALIDNPKAVAAEPALTHRLRLKRDALT</sequence>
<evidence type="ECO:0000313" key="1">
    <source>
        <dbReference type="EMBL" id="HJD50962.1"/>
    </source>
</evidence>
<comment type="caution">
    <text evidence="1">The sequence shown here is derived from an EMBL/GenBank/DDBJ whole genome shotgun (WGS) entry which is preliminary data.</text>
</comment>
<dbReference type="Proteomes" id="UP000823908">
    <property type="component" value="Unassembled WGS sequence"/>
</dbReference>
<gene>
    <name evidence="1" type="ORF">H9908_03720</name>
</gene>
<reference evidence="1" key="2">
    <citation type="submission" date="2021-04" db="EMBL/GenBank/DDBJ databases">
        <authorList>
            <person name="Gilroy R."/>
        </authorList>
    </citation>
    <scope>NUCLEOTIDE SEQUENCE</scope>
    <source>
        <strain evidence="1">ChiHjej10B9-4811</strain>
    </source>
</reference>
<dbReference type="InterPro" id="IPR021678">
    <property type="entry name" value="DUF3263"/>
</dbReference>
<name>A0A9D2ZSJ3_9MICC</name>
<dbReference type="Pfam" id="PF11662">
    <property type="entry name" value="DUF3263"/>
    <property type="match status" value="1"/>
</dbReference>
<organism evidence="1 2">
    <name type="scientific">Candidatus Rothia avistercoris</name>
    <dbReference type="NCBI Taxonomy" id="2840479"/>
    <lineage>
        <taxon>Bacteria</taxon>
        <taxon>Bacillati</taxon>
        <taxon>Actinomycetota</taxon>
        <taxon>Actinomycetes</taxon>
        <taxon>Micrococcales</taxon>
        <taxon>Micrococcaceae</taxon>
        <taxon>Rothia</taxon>
    </lineage>
</organism>
<dbReference type="AlphaFoldDB" id="A0A9D2ZSJ3"/>
<protein>
    <submittedName>
        <fullName evidence="1">DUF3263 domain-containing protein</fullName>
    </submittedName>
</protein>